<dbReference type="PANTHER" id="PTHR42865:SF1">
    <property type="entry name" value="AEROBIC C4-DICARBOXYLATE TRANSPORT PROTEIN"/>
    <property type="match status" value="1"/>
</dbReference>
<keyword evidence="10" id="KW-1185">Reference proteome</keyword>
<comment type="subcellular location">
    <subcellularLocation>
        <location evidence="1">Membrane</location>
        <topology evidence="1">Multi-pass membrane protein</topology>
    </subcellularLocation>
</comment>
<evidence type="ECO:0000256" key="4">
    <source>
        <dbReference type="ARBA" id="ARBA00022847"/>
    </source>
</evidence>
<dbReference type="SUPFAM" id="SSF118215">
    <property type="entry name" value="Proton glutamate symport protein"/>
    <property type="match status" value="1"/>
</dbReference>
<evidence type="ECO:0000256" key="3">
    <source>
        <dbReference type="ARBA" id="ARBA00022692"/>
    </source>
</evidence>
<accession>A0ABW4DA19</accession>
<evidence type="ECO:0000313" key="10">
    <source>
        <dbReference type="Proteomes" id="UP001597340"/>
    </source>
</evidence>
<feature type="transmembrane region" description="Helical" evidence="8">
    <location>
        <begin position="350"/>
        <end position="373"/>
    </location>
</feature>
<organism evidence="9 10">
    <name type="scientific">Paenibacillus farraposensis</name>
    <dbReference type="NCBI Taxonomy" id="2807095"/>
    <lineage>
        <taxon>Bacteria</taxon>
        <taxon>Bacillati</taxon>
        <taxon>Bacillota</taxon>
        <taxon>Bacilli</taxon>
        <taxon>Bacillales</taxon>
        <taxon>Paenibacillaceae</taxon>
        <taxon>Paenibacillus</taxon>
    </lineage>
</organism>
<dbReference type="InterPro" id="IPR001991">
    <property type="entry name" value="Na-dicarboxylate_symporter"/>
</dbReference>
<dbReference type="InterPro" id="IPR036458">
    <property type="entry name" value="Na:dicarbo_symporter_sf"/>
</dbReference>
<evidence type="ECO:0000256" key="2">
    <source>
        <dbReference type="ARBA" id="ARBA00022448"/>
    </source>
</evidence>
<feature type="transmembrane region" description="Helical" evidence="8">
    <location>
        <begin position="141"/>
        <end position="164"/>
    </location>
</feature>
<feature type="transmembrane region" description="Helical" evidence="8">
    <location>
        <begin position="41"/>
        <end position="66"/>
    </location>
</feature>
<dbReference type="Gene3D" id="1.10.3860.10">
    <property type="entry name" value="Sodium:dicarboxylate symporter"/>
    <property type="match status" value="1"/>
</dbReference>
<proteinExistence type="predicted"/>
<gene>
    <name evidence="9" type="ORF">ACFQ5D_03810</name>
</gene>
<feature type="transmembrane region" description="Helical" evidence="8">
    <location>
        <begin position="306"/>
        <end position="330"/>
    </location>
</feature>
<reference evidence="10" key="1">
    <citation type="journal article" date="2019" name="Int. J. Syst. Evol. Microbiol.">
        <title>The Global Catalogue of Microorganisms (GCM) 10K type strain sequencing project: providing services to taxonomists for standard genome sequencing and annotation.</title>
        <authorList>
            <consortium name="The Broad Institute Genomics Platform"/>
            <consortium name="The Broad Institute Genome Sequencing Center for Infectious Disease"/>
            <person name="Wu L."/>
            <person name="Ma J."/>
        </authorList>
    </citation>
    <scope>NUCLEOTIDE SEQUENCE [LARGE SCALE GENOMIC DNA]</scope>
    <source>
        <strain evidence="10">CCM 9147</strain>
    </source>
</reference>
<name>A0ABW4DA19_9BACL</name>
<protein>
    <submittedName>
        <fullName evidence="9">Dicarboxylate/amino acid:cation symporter</fullName>
    </submittedName>
</protein>
<feature type="transmembrane region" description="Helical" evidence="8">
    <location>
        <begin position="184"/>
        <end position="206"/>
    </location>
</feature>
<dbReference type="Pfam" id="PF00375">
    <property type="entry name" value="SDF"/>
    <property type="match status" value="1"/>
</dbReference>
<evidence type="ECO:0000256" key="8">
    <source>
        <dbReference type="SAM" id="Phobius"/>
    </source>
</evidence>
<keyword evidence="5 8" id="KW-1133">Transmembrane helix</keyword>
<keyword evidence="2" id="KW-0813">Transport</keyword>
<evidence type="ECO:0000256" key="5">
    <source>
        <dbReference type="ARBA" id="ARBA00022989"/>
    </source>
</evidence>
<keyword evidence="4" id="KW-0769">Symport</keyword>
<dbReference type="EMBL" id="JBHTNZ010000003">
    <property type="protein sequence ID" value="MFD1460588.1"/>
    <property type="molecule type" value="Genomic_DNA"/>
</dbReference>
<evidence type="ECO:0000256" key="6">
    <source>
        <dbReference type="ARBA" id="ARBA00023136"/>
    </source>
</evidence>
<feature type="region of interest" description="Disordered" evidence="7">
    <location>
        <begin position="414"/>
        <end position="433"/>
    </location>
</feature>
<comment type="caution">
    <text evidence="9">The sequence shown here is derived from an EMBL/GenBank/DDBJ whole genome shotgun (WGS) entry which is preliminary data.</text>
</comment>
<dbReference type="RefSeq" id="WP_229526707.1">
    <property type="nucleotide sequence ID" value="NZ_JAFFQR010000112.1"/>
</dbReference>
<dbReference type="Proteomes" id="UP001597340">
    <property type="component" value="Unassembled WGS sequence"/>
</dbReference>
<dbReference type="NCBIfam" id="NF002461">
    <property type="entry name" value="PRK01663.1"/>
    <property type="match status" value="1"/>
</dbReference>
<evidence type="ECO:0000256" key="7">
    <source>
        <dbReference type="SAM" id="MobiDB-lite"/>
    </source>
</evidence>
<keyword evidence="3 8" id="KW-0812">Transmembrane</keyword>
<evidence type="ECO:0000256" key="1">
    <source>
        <dbReference type="ARBA" id="ARBA00004141"/>
    </source>
</evidence>
<evidence type="ECO:0000313" key="9">
    <source>
        <dbReference type="EMBL" id="MFD1460588.1"/>
    </source>
</evidence>
<dbReference type="PANTHER" id="PTHR42865">
    <property type="entry name" value="PROTON/GLUTAMATE-ASPARTATE SYMPORTER"/>
    <property type="match status" value="1"/>
</dbReference>
<keyword evidence="6 8" id="KW-0472">Membrane</keyword>
<sequence>MKLKINFKNLTVQVVIAIILGILLGHFFPATGEKLKVLGDAFIKLIKMVIAPIVFFTVVHGIASMGDMKKVGRIGGKALLYFEIVTTIALAIGLIVVNLVRPGAGIDVSKATGDVSQYAQKAAETSHGFVDFIVGIIPENVVSAMAGGELLPILLFAILFGLALTGMGEQAKPVIVLFDRLSQAFFGIVNMVMKLSPIAAFGAMSYTIGKFGIGSLTSLGKLMGSVYLTMALFVIIVLGLIARMYGFSIFKFIAHIKEEILLVLGTSSSESALPRMMDKMEKYGCSKSVVGLVIPTGYSFNLDGTAIYLSMAAIFVAQASGVDMTLWQQLTLLGILMLTSKGAAGVTGSGFITLAATLAAFPSIPLAGMALLLGVDRFMSEARAITNLIGNGVATVIVAKSENEFHPDKQVEMTPAATEFEPAPLNSPVTKSV</sequence>
<dbReference type="InterPro" id="IPR018107">
    <property type="entry name" value="Na-dicarboxylate_symporter_CS"/>
</dbReference>
<feature type="transmembrane region" description="Helical" evidence="8">
    <location>
        <begin position="226"/>
        <end position="245"/>
    </location>
</feature>
<feature type="transmembrane region" description="Helical" evidence="8">
    <location>
        <begin position="78"/>
        <end position="100"/>
    </location>
</feature>
<feature type="transmembrane region" description="Helical" evidence="8">
    <location>
        <begin position="12"/>
        <end position="29"/>
    </location>
</feature>
<dbReference type="PRINTS" id="PR00173">
    <property type="entry name" value="EDTRNSPORT"/>
</dbReference>
<dbReference type="PROSITE" id="PS00714">
    <property type="entry name" value="NA_DICARBOXYL_SYMP_2"/>
    <property type="match status" value="1"/>
</dbReference>